<evidence type="ECO:0000313" key="7">
    <source>
        <dbReference type="Proteomes" id="UP000002630"/>
    </source>
</evidence>
<protein>
    <recommendedName>
        <fullName evidence="5">RRM domain-containing protein</fullName>
    </recommendedName>
</protein>
<dbReference type="SMART" id="SM00360">
    <property type="entry name" value="RRM"/>
    <property type="match status" value="2"/>
</dbReference>
<feature type="region of interest" description="Disordered" evidence="4">
    <location>
        <begin position="285"/>
        <end position="319"/>
    </location>
</feature>
<feature type="region of interest" description="Disordered" evidence="4">
    <location>
        <begin position="333"/>
        <end position="380"/>
    </location>
</feature>
<dbReference type="InParanoid" id="D7G4R7"/>
<feature type="domain" description="RRM" evidence="5">
    <location>
        <begin position="156"/>
        <end position="233"/>
    </location>
</feature>
<feature type="compositionally biased region" description="Pro residues" evidence="4">
    <location>
        <begin position="310"/>
        <end position="319"/>
    </location>
</feature>
<dbReference type="GO" id="GO:0006417">
    <property type="term" value="P:regulation of translation"/>
    <property type="evidence" value="ECO:0007669"/>
    <property type="project" value="TreeGrafter"/>
</dbReference>
<dbReference type="EMBL" id="FN648796">
    <property type="protein sequence ID" value="CBJ27160.1"/>
    <property type="molecule type" value="Genomic_DNA"/>
</dbReference>
<dbReference type="AlphaFoldDB" id="D7G4R7"/>
<keyword evidence="2 3" id="KW-0694">RNA-binding</keyword>
<sequence length="380" mass="40138">MGETYRRSVKIFIGGLSFETTDEALKRYFEQFGPVADAIVMKDAVSRRSRGFGFITYMNSASVDAALSVKQHIVDNRRVEAKRAVPRSEVPPKVEPQQQLAQSPSLQSQNSWDTPFAMESYALRGVTPEGRTRSNSTVSASSMGGLITLDGVPMATKIFVGGLHYETRDASLQAYFEQFGPVQTAEVMFNRETHKSRGFGFVVFESEESANAVLQSSHHTVNGKVVEVKRAVPRAQSSTGGSNPSSPALMGYPPSPSALGPGMGGGPMIKPTAAAAAAAAVAAAAGAKRPQRPRPPRDTMVGPNNGAVPGTPPQRPRYPPTTSYAAVLRFGAGRQQQHQQHTGGVPQHGGGGGGGKPPQHHGHMQARAEGMGRGEPGAGA</sequence>
<evidence type="ECO:0000256" key="2">
    <source>
        <dbReference type="ARBA" id="ARBA00022884"/>
    </source>
</evidence>
<evidence type="ECO:0000313" key="6">
    <source>
        <dbReference type="EMBL" id="CBJ27160.1"/>
    </source>
</evidence>
<organism evidence="6 7">
    <name type="scientific">Ectocarpus siliculosus</name>
    <name type="common">Brown alga</name>
    <name type="synonym">Conferva siliculosa</name>
    <dbReference type="NCBI Taxonomy" id="2880"/>
    <lineage>
        <taxon>Eukaryota</taxon>
        <taxon>Sar</taxon>
        <taxon>Stramenopiles</taxon>
        <taxon>Ochrophyta</taxon>
        <taxon>PX clade</taxon>
        <taxon>Phaeophyceae</taxon>
        <taxon>Ectocarpales</taxon>
        <taxon>Ectocarpaceae</taxon>
        <taxon>Ectocarpus</taxon>
    </lineage>
</organism>
<feature type="region of interest" description="Disordered" evidence="4">
    <location>
        <begin position="80"/>
        <end position="111"/>
    </location>
</feature>
<evidence type="ECO:0000256" key="3">
    <source>
        <dbReference type="PROSITE-ProRule" id="PRU00176"/>
    </source>
</evidence>
<feature type="compositionally biased region" description="Polar residues" evidence="4">
    <location>
        <begin position="235"/>
        <end position="246"/>
    </location>
</feature>
<evidence type="ECO:0000259" key="5">
    <source>
        <dbReference type="PROSITE" id="PS50102"/>
    </source>
</evidence>
<feature type="compositionally biased region" description="Gly residues" evidence="4">
    <location>
        <begin position="346"/>
        <end position="356"/>
    </location>
</feature>
<feature type="compositionally biased region" description="Gly residues" evidence="4">
    <location>
        <begin position="371"/>
        <end position="380"/>
    </location>
</feature>
<accession>D7G4R7</accession>
<feature type="compositionally biased region" description="Low complexity" evidence="4">
    <location>
        <begin position="96"/>
        <end position="109"/>
    </location>
</feature>
<dbReference type="STRING" id="2880.D7G4R7"/>
<evidence type="ECO:0000256" key="1">
    <source>
        <dbReference type="ARBA" id="ARBA00022737"/>
    </source>
</evidence>
<dbReference type="FunFam" id="3.30.70.330:FF:000040">
    <property type="entry name" value="Heterogeneous nuclear ribonucleoprotein A2/B1"/>
    <property type="match status" value="1"/>
</dbReference>
<feature type="region of interest" description="Disordered" evidence="4">
    <location>
        <begin position="233"/>
        <end position="256"/>
    </location>
</feature>
<feature type="domain" description="RRM" evidence="5">
    <location>
        <begin position="9"/>
        <end position="86"/>
    </location>
</feature>
<keyword evidence="7" id="KW-1185">Reference proteome</keyword>
<dbReference type="PROSITE" id="PS50102">
    <property type="entry name" value="RRM"/>
    <property type="match status" value="2"/>
</dbReference>
<gene>
    <name evidence="6" type="ORF">Esi_0058_0029</name>
</gene>
<feature type="compositionally biased region" description="Low complexity" evidence="4">
    <location>
        <begin position="333"/>
        <end position="345"/>
    </location>
</feature>
<dbReference type="InterPro" id="IPR012677">
    <property type="entry name" value="Nucleotide-bd_a/b_plait_sf"/>
</dbReference>
<evidence type="ECO:0000256" key="4">
    <source>
        <dbReference type="SAM" id="MobiDB-lite"/>
    </source>
</evidence>
<proteinExistence type="predicted"/>
<dbReference type="PANTHER" id="PTHR48032">
    <property type="entry name" value="RNA-BINDING PROTEIN MUSASHI HOMOLOG RBP6"/>
    <property type="match status" value="1"/>
</dbReference>
<name>D7G4R7_ECTSI</name>
<dbReference type="Proteomes" id="UP000002630">
    <property type="component" value="Linkage Group LG08"/>
</dbReference>
<dbReference type="Gene3D" id="3.30.70.330">
    <property type="match status" value="2"/>
</dbReference>
<dbReference type="InterPro" id="IPR035979">
    <property type="entry name" value="RBD_domain_sf"/>
</dbReference>
<dbReference type="OrthoDB" id="1875751at2759"/>
<dbReference type="InterPro" id="IPR000504">
    <property type="entry name" value="RRM_dom"/>
</dbReference>
<dbReference type="FunFam" id="3.30.70.330:FF:000679">
    <property type="entry name" value="Heterogeneous nuclear ribonucleoprotein A1"/>
    <property type="match status" value="1"/>
</dbReference>
<keyword evidence="1" id="KW-0677">Repeat</keyword>
<dbReference type="PANTHER" id="PTHR48032:SF6">
    <property type="entry name" value="RNA-BINDING (RRM_RBD_RNP MOTIFS) FAMILY PROTEIN"/>
    <property type="match status" value="1"/>
</dbReference>
<dbReference type="GO" id="GO:0003729">
    <property type="term" value="F:mRNA binding"/>
    <property type="evidence" value="ECO:0007669"/>
    <property type="project" value="TreeGrafter"/>
</dbReference>
<dbReference type="EMBL" id="FN649733">
    <property type="protein sequence ID" value="CBJ27160.1"/>
    <property type="molecule type" value="Genomic_DNA"/>
</dbReference>
<dbReference type="FunCoup" id="D7G4R7">
    <property type="interactions" value="37"/>
</dbReference>
<dbReference type="Pfam" id="PF00076">
    <property type="entry name" value="RRM_1"/>
    <property type="match status" value="2"/>
</dbReference>
<dbReference type="eggNOG" id="KOG4205">
    <property type="taxonomic scope" value="Eukaryota"/>
</dbReference>
<dbReference type="SUPFAM" id="SSF54928">
    <property type="entry name" value="RNA-binding domain, RBD"/>
    <property type="match status" value="2"/>
</dbReference>
<reference evidence="6 7" key="1">
    <citation type="journal article" date="2010" name="Nature">
        <title>The Ectocarpus genome and the independent evolution of multicellularity in brown algae.</title>
        <authorList>
            <person name="Cock J.M."/>
            <person name="Sterck L."/>
            <person name="Rouze P."/>
            <person name="Scornet D."/>
            <person name="Allen A.E."/>
            <person name="Amoutzias G."/>
            <person name="Anthouard V."/>
            <person name="Artiguenave F."/>
            <person name="Aury J.M."/>
            <person name="Badger J.H."/>
            <person name="Beszteri B."/>
            <person name="Billiau K."/>
            <person name="Bonnet E."/>
            <person name="Bothwell J.H."/>
            <person name="Bowler C."/>
            <person name="Boyen C."/>
            <person name="Brownlee C."/>
            <person name="Carrano C.J."/>
            <person name="Charrier B."/>
            <person name="Cho G.Y."/>
            <person name="Coelho S.M."/>
            <person name="Collen J."/>
            <person name="Corre E."/>
            <person name="Da Silva C."/>
            <person name="Delage L."/>
            <person name="Delaroque N."/>
            <person name="Dittami S.M."/>
            <person name="Doulbeau S."/>
            <person name="Elias M."/>
            <person name="Farnham G."/>
            <person name="Gachon C.M."/>
            <person name="Gschloessl B."/>
            <person name="Heesch S."/>
            <person name="Jabbari K."/>
            <person name="Jubin C."/>
            <person name="Kawai H."/>
            <person name="Kimura K."/>
            <person name="Kloareg B."/>
            <person name="Kupper F.C."/>
            <person name="Lang D."/>
            <person name="Le Bail A."/>
            <person name="Leblanc C."/>
            <person name="Lerouge P."/>
            <person name="Lohr M."/>
            <person name="Lopez P.J."/>
            <person name="Martens C."/>
            <person name="Maumus F."/>
            <person name="Michel G."/>
            <person name="Miranda-Saavedra D."/>
            <person name="Morales J."/>
            <person name="Moreau H."/>
            <person name="Motomura T."/>
            <person name="Nagasato C."/>
            <person name="Napoli C.A."/>
            <person name="Nelson D.R."/>
            <person name="Nyvall-Collen P."/>
            <person name="Peters A.F."/>
            <person name="Pommier C."/>
            <person name="Potin P."/>
            <person name="Poulain J."/>
            <person name="Quesneville H."/>
            <person name="Read B."/>
            <person name="Rensing S.A."/>
            <person name="Ritter A."/>
            <person name="Rousvoal S."/>
            <person name="Samanta M."/>
            <person name="Samson G."/>
            <person name="Schroeder D.C."/>
            <person name="Segurens B."/>
            <person name="Strittmatter M."/>
            <person name="Tonon T."/>
            <person name="Tregear J.W."/>
            <person name="Valentin K."/>
            <person name="von Dassow P."/>
            <person name="Yamagishi T."/>
            <person name="Van de Peer Y."/>
            <person name="Wincker P."/>
        </authorList>
    </citation>
    <scope>NUCLEOTIDE SEQUENCE [LARGE SCALE GENOMIC DNA]</scope>
    <source>
        <strain evidence="7">Ec32 / CCAP1310/4</strain>
    </source>
</reference>